<dbReference type="AlphaFoldDB" id="A0A409W713"/>
<dbReference type="Gene3D" id="3.30.710.10">
    <property type="entry name" value="Potassium Channel Kv1.1, Chain A"/>
    <property type="match status" value="1"/>
</dbReference>
<feature type="compositionally biased region" description="Polar residues" evidence="1">
    <location>
        <begin position="76"/>
        <end position="85"/>
    </location>
</feature>
<organism evidence="2 3">
    <name type="scientific">Panaeolus cyanescens</name>
    <dbReference type="NCBI Taxonomy" id="181874"/>
    <lineage>
        <taxon>Eukaryota</taxon>
        <taxon>Fungi</taxon>
        <taxon>Dikarya</taxon>
        <taxon>Basidiomycota</taxon>
        <taxon>Agaricomycotina</taxon>
        <taxon>Agaricomycetes</taxon>
        <taxon>Agaricomycetidae</taxon>
        <taxon>Agaricales</taxon>
        <taxon>Agaricineae</taxon>
        <taxon>Galeropsidaceae</taxon>
        <taxon>Panaeolus</taxon>
    </lineage>
</organism>
<dbReference type="STRING" id="181874.A0A409W713"/>
<dbReference type="SUPFAM" id="SSF54695">
    <property type="entry name" value="POZ domain"/>
    <property type="match status" value="1"/>
</dbReference>
<dbReference type="InParanoid" id="A0A409W713"/>
<gene>
    <name evidence="2" type="ORF">CVT24_001156</name>
</gene>
<accession>A0A409W713</accession>
<evidence type="ECO:0008006" key="4">
    <source>
        <dbReference type="Google" id="ProtNLM"/>
    </source>
</evidence>
<evidence type="ECO:0000313" key="2">
    <source>
        <dbReference type="EMBL" id="PPQ74255.1"/>
    </source>
</evidence>
<dbReference type="EMBL" id="NHTK01005766">
    <property type="protein sequence ID" value="PPQ74255.1"/>
    <property type="molecule type" value="Genomic_DNA"/>
</dbReference>
<comment type="caution">
    <text evidence="2">The sequence shown here is derived from an EMBL/GenBank/DDBJ whole genome shotgun (WGS) entry which is preliminary data.</text>
</comment>
<name>A0A409W713_9AGAR</name>
<protein>
    <recommendedName>
        <fullName evidence="4">BTB domain-containing protein</fullName>
    </recommendedName>
</protein>
<reference evidence="2 3" key="1">
    <citation type="journal article" date="2018" name="Evol. Lett.">
        <title>Horizontal gene cluster transfer increased hallucinogenic mushroom diversity.</title>
        <authorList>
            <person name="Reynolds H.T."/>
            <person name="Vijayakumar V."/>
            <person name="Gluck-Thaler E."/>
            <person name="Korotkin H.B."/>
            <person name="Matheny P.B."/>
            <person name="Slot J.C."/>
        </authorList>
    </citation>
    <scope>NUCLEOTIDE SEQUENCE [LARGE SCALE GENOMIC DNA]</scope>
    <source>
        <strain evidence="2 3">2629</strain>
    </source>
</reference>
<feature type="region of interest" description="Disordered" evidence="1">
    <location>
        <begin position="70"/>
        <end position="89"/>
    </location>
</feature>
<dbReference type="InterPro" id="IPR011333">
    <property type="entry name" value="SKP1/BTB/POZ_sf"/>
</dbReference>
<evidence type="ECO:0000256" key="1">
    <source>
        <dbReference type="SAM" id="MobiDB-lite"/>
    </source>
</evidence>
<dbReference type="Proteomes" id="UP000284842">
    <property type="component" value="Unassembled WGS sequence"/>
</dbReference>
<dbReference type="OrthoDB" id="3199068at2759"/>
<keyword evidence="3" id="KW-1185">Reference proteome</keyword>
<proteinExistence type="predicted"/>
<evidence type="ECO:0000313" key="3">
    <source>
        <dbReference type="Proteomes" id="UP000284842"/>
    </source>
</evidence>
<sequence>MSAEPTKSIDPTETLTSAQTDAVGVRRDDEFYFDIVTFKVENTLFRVPRNGFLYPGSTFEDLFSLPGPSTDLDSPISANQPTPQREGSCDDNPIVLEQISASSFRSFLRVLYKFERSTPCHGYEQWLSVLDLATMWNFTEIRKLAIVSLDEKKYIGNRTIEEQILLSKKYCVKHWLKRAYQSVIQNKSAVSIAEMRKAGVDLETISTLSNIRDIWLTGLFWCRERIDVGPGGNGFPSVIPISGGHCHTCAKYHNPGADLAVLCIGCPNAIAMLDARFVTLPIKGERVTQLIDLHFQHEFSGMDDE</sequence>